<evidence type="ECO:0000313" key="1">
    <source>
        <dbReference type="EMBL" id="CDW45183.1"/>
    </source>
</evidence>
<proteinExistence type="predicted"/>
<dbReference type="EMBL" id="HACA01027822">
    <property type="protein sequence ID" value="CDW45183.1"/>
    <property type="molecule type" value="Transcribed_RNA"/>
</dbReference>
<protein>
    <submittedName>
        <fullName evidence="1">Uncharacterized protein</fullName>
    </submittedName>
</protein>
<organism evidence="1">
    <name type="scientific">Lepeophtheirus salmonis</name>
    <name type="common">Salmon louse</name>
    <name type="synonym">Caligus salmonis</name>
    <dbReference type="NCBI Taxonomy" id="72036"/>
    <lineage>
        <taxon>Eukaryota</taxon>
        <taxon>Metazoa</taxon>
        <taxon>Ecdysozoa</taxon>
        <taxon>Arthropoda</taxon>
        <taxon>Crustacea</taxon>
        <taxon>Multicrustacea</taxon>
        <taxon>Hexanauplia</taxon>
        <taxon>Copepoda</taxon>
        <taxon>Siphonostomatoida</taxon>
        <taxon>Caligidae</taxon>
        <taxon>Lepeophtheirus</taxon>
    </lineage>
</organism>
<reference evidence="1" key="1">
    <citation type="submission" date="2014-05" db="EMBL/GenBank/DDBJ databases">
        <authorList>
            <person name="Chronopoulou M."/>
        </authorList>
    </citation>
    <scope>NUCLEOTIDE SEQUENCE</scope>
    <source>
        <tissue evidence="1">Whole organism</tissue>
    </source>
</reference>
<name>A0A0K2V3R0_LEPSM</name>
<dbReference type="AlphaFoldDB" id="A0A0K2V3R0"/>
<sequence length="75" mass="9026">MSKQMLGAQVSSYCDFPLYHFRFASFLKCFEERQTLYQEWINPLLIAFSWTLGLLKRQPSFLTSWRLYSIDICIF</sequence>
<accession>A0A0K2V3R0</accession>